<dbReference type="PANTHER" id="PTHR23508">
    <property type="entry name" value="CARBOXYLIC ACID TRANSPORTER PROTEIN HOMOLOG"/>
    <property type="match status" value="1"/>
</dbReference>
<dbReference type="CDD" id="cd17316">
    <property type="entry name" value="MFS_SV2_like"/>
    <property type="match status" value="1"/>
</dbReference>
<comment type="caution">
    <text evidence="7">The sequence shown here is derived from an EMBL/GenBank/DDBJ whole genome shotgun (WGS) entry which is preliminary data.</text>
</comment>
<evidence type="ECO:0000256" key="1">
    <source>
        <dbReference type="ARBA" id="ARBA00004141"/>
    </source>
</evidence>
<evidence type="ECO:0000259" key="6">
    <source>
        <dbReference type="PROSITE" id="PS50850"/>
    </source>
</evidence>
<feature type="transmembrane region" description="Helical" evidence="5">
    <location>
        <begin position="452"/>
        <end position="474"/>
    </location>
</feature>
<dbReference type="EMBL" id="JAODAN010000010">
    <property type="protein sequence ID" value="KAK1921626.1"/>
    <property type="molecule type" value="Genomic_DNA"/>
</dbReference>
<dbReference type="Proteomes" id="UP001182556">
    <property type="component" value="Unassembled WGS sequence"/>
</dbReference>
<evidence type="ECO:0000256" key="4">
    <source>
        <dbReference type="ARBA" id="ARBA00023136"/>
    </source>
</evidence>
<dbReference type="Pfam" id="PF07690">
    <property type="entry name" value="MFS_1"/>
    <property type="match status" value="1"/>
</dbReference>
<feature type="domain" description="Major facilitator superfamily (MFS) profile" evidence="6">
    <location>
        <begin position="77"/>
        <end position="478"/>
    </location>
</feature>
<keyword evidence="8" id="KW-1185">Reference proteome</keyword>
<reference evidence="7" key="1">
    <citation type="submission" date="2023-02" db="EMBL/GenBank/DDBJ databases">
        <title>Identification and recombinant expression of a fungal hydrolase from Papiliotrema laurentii that hydrolyzes apple cutin and clears colloidal polyester polyurethane.</title>
        <authorList>
            <consortium name="DOE Joint Genome Institute"/>
            <person name="Roman V.A."/>
            <person name="Bojanowski C."/>
            <person name="Crable B.R."/>
            <person name="Wagner D.N."/>
            <person name="Hung C.S."/>
            <person name="Nadeau L.J."/>
            <person name="Schratz L."/>
            <person name="Haridas S."/>
            <person name="Pangilinan J."/>
            <person name="Lipzen A."/>
            <person name="Na H."/>
            <person name="Yan M."/>
            <person name="Ng V."/>
            <person name="Grigoriev I.V."/>
            <person name="Spatafora J.W."/>
            <person name="Barlow D."/>
            <person name="Biffinger J."/>
            <person name="Kelley-Loughnane N."/>
            <person name="Varaljay V.A."/>
            <person name="Crookes-Goodson W.J."/>
        </authorList>
    </citation>
    <scope>NUCLEOTIDE SEQUENCE</scope>
    <source>
        <strain evidence="7">5307AH</strain>
    </source>
</reference>
<dbReference type="InterPro" id="IPR036259">
    <property type="entry name" value="MFS_trans_sf"/>
</dbReference>
<feature type="transmembrane region" description="Helical" evidence="5">
    <location>
        <begin position="328"/>
        <end position="351"/>
    </location>
</feature>
<keyword evidence="4 5" id="KW-0472">Membrane</keyword>
<dbReference type="PANTHER" id="PTHR23508:SF10">
    <property type="entry name" value="CARBOXYLIC ACID TRANSPORTER PROTEIN HOMOLOG"/>
    <property type="match status" value="1"/>
</dbReference>
<keyword evidence="2 5" id="KW-0812">Transmembrane</keyword>
<sequence>MSHAPRDSVYADTVIEGQHHGSASIKAQLASWHANRGNRSFLSAMIPRWYTPPQGEEQTTKNPIKLLRMVGPMGWLMFFSGWFAWTCDGYDFFAVSLTVSRLAKQFEVNTKHITTAITLTLLFRSLGALLFGVLADRFGRKWTLVSNLLLIAVFELASGFCNTYSQFLAVRSLFGIAMGGIWGQAAATALENVPVAARGLCSGIMQQGYSVGYLLAAVINLGVVPKSKYTWRSLYFIGAGFSVAAAIVRACLPESQQFLLAREEAKASGRTTKQATRAFFREVRVMLKTNWLRWIWAVCMMTGFNFFSHGSQDLFPTYMKSKGLSDSLASKATIIGNCGAIVGGTIFGYCSQYMGRRLAILFCLCYTAAWIPLWILPSSFSGLSAGAFMVQSGVQGAWGVVPIYLGEVAPPAFRATFAGLAYQLGNMASSAAAQIEADAGDSIKLPNGTPDYATILGILIGAVIAWMIVCVFLGPEADGAHFEQAHVAYQDGAGEVTHKELVDPMRVTKPGEVGTIEHKETVEKGHTMA</sequence>
<feature type="transmembrane region" description="Helical" evidence="5">
    <location>
        <begin position="358"/>
        <end position="376"/>
    </location>
</feature>
<keyword evidence="3 5" id="KW-1133">Transmembrane helix</keyword>
<dbReference type="FunFam" id="1.20.1250.20:FF:000340">
    <property type="entry name" value="MFS transporter, SHS family, lactate transporter"/>
    <property type="match status" value="1"/>
</dbReference>
<dbReference type="Gene3D" id="1.20.1250.20">
    <property type="entry name" value="MFS general substrate transporter like domains"/>
    <property type="match status" value="2"/>
</dbReference>
<evidence type="ECO:0000313" key="8">
    <source>
        <dbReference type="Proteomes" id="UP001182556"/>
    </source>
</evidence>
<dbReference type="GO" id="GO:0035879">
    <property type="term" value="P:plasma membrane lactate transport"/>
    <property type="evidence" value="ECO:0007669"/>
    <property type="project" value="TreeGrafter"/>
</dbReference>
<gene>
    <name evidence="7" type="ORF">DB88DRAFT_73293</name>
</gene>
<proteinExistence type="predicted"/>
<dbReference type="InterPro" id="IPR020846">
    <property type="entry name" value="MFS_dom"/>
</dbReference>
<feature type="transmembrane region" description="Helical" evidence="5">
    <location>
        <begin position="113"/>
        <end position="135"/>
    </location>
</feature>
<organism evidence="7 8">
    <name type="scientific">Papiliotrema laurentii</name>
    <name type="common">Cryptococcus laurentii</name>
    <dbReference type="NCBI Taxonomy" id="5418"/>
    <lineage>
        <taxon>Eukaryota</taxon>
        <taxon>Fungi</taxon>
        <taxon>Dikarya</taxon>
        <taxon>Basidiomycota</taxon>
        <taxon>Agaricomycotina</taxon>
        <taxon>Tremellomycetes</taxon>
        <taxon>Tremellales</taxon>
        <taxon>Rhynchogastremaceae</taxon>
        <taxon>Papiliotrema</taxon>
    </lineage>
</organism>
<evidence type="ECO:0000256" key="2">
    <source>
        <dbReference type="ARBA" id="ARBA00022692"/>
    </source>
</evidence>
<dbReference type="GO" id="GO:0015355">
    <property type="term" value="F:secondary active monocarboxylate transmembrane transporter activity"/>
    <property type="evidence" value="ECO:0007669"/>
    <property type="project" value="TreeGrafter"/>
</dbReference>
<feature type="transmembrane region" description="Helical" evidence="5">
    <location>
        <begin position="291"/>
        <end position="308"/>
    </location>
</feature>
<name>A0AAD9FN16_PAPLA</name>
<dbReference type="InterPro" id="IPR011701">
    <property type="entry name" value="MFS"/>
</dbReference>
<dbReference type="SUPFAM" id="SSF103473">
    <property type="entry name" value="MFS general substrate transporter"/>
    <property type="match status" value="1"/>
</dbReference>
<feature type="transmembrane region" description="Helical" evidence="5">
    <location>
        <begin position="211"/>
        <end position="227"/>
    </location>
</feature>
<evidence type="ECO:0000313" key="7">
    <source>
        <dbReference type="EMBL" id="KAK1921626.1"/>
    </source>
</evidence>
<evidence type="ECO:0000256" key="3">
    <source>
        <dbReference type="ARBA" id="ARBA00022989"/>
    </source>
</evidence>
<dbReference type="PROSITE" id="PS50850">
    <property type="entry name" value="MFS"/>
    <property type="match status" value="1"/>
</dbReference>
<accession>A0AAD9FN16</accession>
<dbReference type="AlphaFoldDB" id="A0AAD9FN16"/>
<feature type="transmembrane region" description="Helical" evidence="5">
    <location>
        <begin position="142"/>
        <end position="160"/>
    </location>
</feature>
<evidence type="ECO:0000256" key="5">
    <source>
        <dbReference type="SAM" id="Phobius"/>
    </source>
</evidence>
<comment type="subcellular location">
    <subcellularLocation>
        <location evidence="1">Membrane</location>
        <topology evidence="1">Multi-pass membrane protein</topology>
    </subcellularLocation>
</comment>
<protein>
    <submittedName>
        <fullName evidence="7">Carboxylic acid transport protein</fullName>
    </submittedName>
</protein>
<feature type="transmembrane region" description="Helical" evidence="5">
    <location>
        <begin position="66"/>
        <end position="85"/>
    </location>
</feature>
<dbReference type="GO" id="GO:0005886">
    <property type="term" value="C:plasma membrane"/>
    <property type="evidence" value="ECO:0007669"/>
    <property type="project" value="TreeGrafter"/>
</dbReference>